<organism evidence="3 4">
    <name type="scientific">Arthrobacter humicola</name>
    <dbReference type="NCBI Taxonomy" id="409291"/>
    <lineage>
        <taxon>Bacteria</taxon>
        <taxon>Bacillati</taxon>
        <taxon>Actinomycetota</taxon>
        <taxon>Actinomycetes</taxon>
        <taxon>Micrococcales</taxon>
        <taxon>Micrococcaceae</taxon>
        <taxon>Arthrobacter</taxon>
    </lineage>
</organism>
<comment type="caution">
    <text evidence="3">The sequence shown here is derived from an EMBL/GenBank/DDBJ whole genome shotgun (WGS) entry which is preliminary data.</text>
</comment>
<gene>
    <name evidence="3" type="ORF">GCM10009825_11130</name>
</gene>
<dbReference type="Pfam" id="PF11790">
    <property type="entry name" value="Glyco_hydro_cc"/>
    <property type="match status" value="1"/>
</dbReference>
<dbReference type="SUPFAM" id="SSF51445">
    <property type="entry name" value="(Trans)glycosidases"/>
    <property type="match status" value="1"/>
</dbReference>
<sequence>MERRHFLTLPLAALAVPGLMAAGAGSANAATPVRALKGASNGGSDALSFRQITSLNPDWYYTWQATRTYTGKPFVPMIKDGRRLLQQDALGFVNRELSQTKTANLLGFNEPDHPLQANMSVDEAVRLWPLLQTTGLRLGSPATISPDAKWLDQFMLRVKRENLRVDFMTMHCYAWPDTADFLRKVARLHDKYQRPVWVTEYAVADWNVSKTHKNEFTRPMVEKFMRETVAGMRKLPYVERFAWKNRPINDPQMGTSSLFKLDGTLTSTGKLYASL</sequence>
<protein>
    <submittedName>
        <fullName evidence="3">Glycoside hydrolase family protein</fullName>
    </submittedName>
</protein>
<keyword evidence="1" id="KW-0732">Signal</keyword>
<dbReference type="Proteomes" id="UP001500102">
    <property type="component" value="Unassembled WGS sequence"/>
</dbReference>
<evidence type="ECO:0000256" key="1">
    <source>
        <dbReference type="SAM" id="SignalP"/>
    </source>
</evidence>
<dbReference type="InterPro" id="IPR017853">
    <property type="entry name" value="GH"/>
</dbReference>
<evidence type="ECO:0000313" key="4">
    <source>
        <dbReference type="Proteomes" id="UP001500102"/>
    </source>
</evidence>
<reference evidence="3 4" key="1">
    <citation type="journal article" date="2019" name="Int. J. Syst. Evol. Microbiol.">
        <title>The Global Catalogue of Microorganisms (GCM) 10K type strain sequencing project: providing services to taxonomists for standard genome sequencing and annotation.</title>
        <authorList>
            <consortium name="The Broad Institute Genomics Platform"/>
            <consortium name="The Broad Institute Genome Sequencing Center for Infectious Disease"/>
            <person name="Wu L."/>
            <person name="Ma J."/>
        </authorList>
    </citation>
    <scope>NUCLEOTIDE SEQUENCE [LARGE SCALE GENOMIC DNA]</scope>
    <source>
        <strain evidence="3 4">JCM 15921</strain>
    </source>
</reference>
<dbReference type="EMBL" id="BAAAQB010000012">
    <property type="protein sequence ID" value="GAA2130254.1"/>
    <property type="molecule type" value="Genomic_DNA"/>
</dbReference>
<dbReference type="RefSeq" id="WP_344363025.1">
    <property type="nucleotide sequence ID" value="NZ_BAAAQB010000012.1"/>
</dbReference>
<evidence type="ECO:0000259" key="2">
    <source>
        <dbReference type="Pfam" id="PF11790"/>
    </source>
</evidence>
<dbReference type="InterPro" id="IPR053183">
    <property type="entry name" value="ASL1"/>
</dbReference>
<keyword evidence="3" id="KW-0378">Hydrolase</keyword>
<keyword evidence="4" id="KW-1185">Reference proteome</keyword>
<name>A0ABN2YRH2_9MICC</name>
<dbReference type="PANTHER" id="PTHR34154:SF3">
    <property type="entry name" value="ALKALI-SENSITIVE LINKAGE PROTEIN 1"/>
    <property type="match status" value="1"/>
</dbReference>
<feature type="signal peptide" evidence="1">
    <location>
        <begin position="1"/>
        <end position="29"/>
    </location>
</feature>
<dbReference type="InterPro" id="IPR024655">
    <property type="entry name" value="Asl1_glyco_hydro_catalytic"/>
</dbReference>
<dbReference type="PANTHER" id="PTHR34154">
    <property type="entry name" value="ALKALI-SENSITIVE LINKAGE PROTEIN 1"/>
    <property type="match status" value="1"/>
</dbReference>
<feature type="domain" description="Asl1-like glycosyl hydrolase catalytic" evidence="2">
    <location>
        <begin position="52"/>
        <end position="272"/>
    </location>
</feature>
<dbReference type="GO" id="GO:0016787">
    <property type="term" value="F:hydrolase activity"/>
    <property type="evidence" value="ECO:0007669"/>
    <property type="project" value="UniProtKB-KW"/>
</dbReference>
<proteinExistence type="predicted"/>
<feature type="chain" id="PRO_5046258348" evidence="1">
    <location>
        <begin position="30"/>
        <end position="275"/>
    </location>
</feature>
<accession>A0ABN2YRH2</accession>
<evidence type="ECO:0000313" key="3">
    <source>
        <dbReference type="EMBL" id="GAA2130254.1"/>
    </source>
</evidence>
<dbReference type="Gene3D" id="3.20.20.80">
    <property type="entry name" value="Glycosidases"/>
    <property type="match status" value="1"/>
</dbReference>